<evidence type="ECO:0000256" key="2">
    <source>
        <dbReference type="ARBA" id="ARBA00009254"/>
    </source>
</evidence>
<dbReference type="EMBL" id="JALNTZ010000004">
    <property type="protein sequence ID" value="KAJ3654640.1"/>
    <property type="molecule type" value="Genomic_DNA"/>
</dbReference>
<dbReference type="Pfam" id="PF06984">
    <property type="entry name" value="MRP-L47"/>
    <property type="match status" value="1"/>
</dbReference>
<organism evidence="7 8">
    <name type="scientific">Zophobas morio</name>
    <dbReference type="NCBI Taxonomy" id="2755281"/>
    <lineage>
        <taxon>Eukaryota</taxon>
        <taxon>Metazoa</taxon>
        <taxon>Ecdysozoa</taxon>
        <taxon>Arthropoda</taxon>
        <taxon>Hexapoda</taxon>
        <taxon>Insecta</taxon>
        <taxon>Pterygota</taxon>
        <taxon>Neoptera</taxon>
        <taxon>Endopterygota</taxon>
        <taxon>Coleoptera</taxon>
        <taxon>Polyphaga</taxon>
        <taxon>Cucujiformia</taxon>
        <taxon>Tenebrionidae</taxon>
        <taxon>Zophobas</taxon>
    </lineage>
</organism>
<dbReference type="PANTHER" id="PTHR21183">
    <property type="entry name" value="RIBOSOMAL PROTEIN L47, MITOCHONDRIAL-RELATED"/>
    <property type="match status" value="1"/>
</dbReference>
<comment type="similarity">
    <text evidence="2">Belongs to the universal ribosomal protein uL29 family.</text>
</comment>
<protein>
    <recommendedName>
        <fullName evidence="6">Large ribosomal subunit protein uL29m</fullName>
    </recommendedName>
</protein>
<keyword evidence="3" id="KW-0689">Ribosomal protein</keyword>
<dbReference type="Proteomes" id="UP001168821">
    <property type="component" value="Unassembled WGS sequence"/>
</dbReference>
<evidence type="ECO:0000256" key="6">
    <source>
        <dbReference type="ARBA" id="ARBA00035289"/>
    </source>
</evidence>
<dbReference type="InterPro" id="IPR010729">
    <property type="entry name" value="Ribosomal_uL29_mit"/>
</dbReference>
<evidence type="ECO:0000256" key="1">
    <source>
        <dbReference type="ARBA" id="ARBA00004173"/>
    </source>
</evidence>
<keyword evidence="5" id="KW-0687">Ribonucleoprotein</keyword>
<dbReference type="AlphaFoldDB" id="A0AA38IEN4"/>
<dbReference type="GO" id="GO:0003735">
    <property type="term" value="F:structural constituent of ribosome"/>
    <property type="evidence" value="ECO:0007669"/>
    <property type="project" value="InterPro"/>
</dbReference>
<evidence type="ECO:0000313" key="8">
    <source>
        <dbReference type="Proteomes" id="UP001168821"/>
    </source>
</evidence>
<dbReference type="PANTHER" id="PTHR21183:SF18">
    <property type="entry name" value="LARGE RIBOSOMAL SUBUNIT PROTEIN UL29M"/>
    <property type="match status" value="1"/>
</dbReference>
<dbReference type="Gene3D" id="6.10.330.20">
    <property type="match status" value="1"/>
</dbReference>
<name>A0AA38IEN4_9CUCU</name>
<evidence type="ECO:0000256" key="5">
    <source>
        <dbReference type="ARBA" id="ARBA00023274"/>
    </source>
</evidence>
<gene>
    <name evidence="7" type="ORF">Zmor_013815</name>
</gene>
<evidence type="ECO:0000313" key="7">
    <source>
        <dbReference type="EMBL" id="KAJ3654640.1"/>
    </source>
</evidence>
<dbReference type="GO" id="GO:0032543">
    <property type="term" value="P:mitochondrial translation"/>
    <property type="evidence" value="ECO:0007669"/>
    <property type="project" value="TreeGrafter"/>
</dbReference>
<keyword evidence="4" id="KW-0496">Mitochondrion</keyword>
<evidence type="ECO:0000256" key="4">
    <source>
        <dbReference type="ARBA" id="ARBA00023128"/>
    </source>
</evidence>
<comment type="caution">
    <text evidence="7">The sequence shown here is derived from an EMBL/GenBank/DDBJ whole genome shotgun (WGS) entry which is preliminary data.</text>
</comment>
<reference evidence="7" key="1">
    <citation type="journal article" date="2023" name="G3 (Bethesda)">
        <title>Whole genome assemblies of Zophobas morio and Tenebrio molitor.</title>
        <authorList>
            <person name="Kaur S."/>
            <person name="Stinson S.A."/>
            <person name="diCenzo G.C."/>
        </authorList>
    </citation>
    <scope>NUCLEOTIDE SEQUENCE</scope>
    <source>
        <strain evidence="7">QUZm001</strain>
    </source>
</reference>
<evidence type="ECO:0000256" key="3">
    <source>
        <dbReference type="ARBA" id="ARBA00022980"/>
    </source>
</evidence>
<accession>A0AA38IEN4</accession>
<dbReference type="GO" id="GO:0005762">
    <property type="term" value="C:mitochondrial large ribosomal subunit"/>
    <property type="evidence" value="ECO:0007669"/>
    <property type="project" value="TreeGrafter"/>
</dbReference>
<proteinExistence type="inferred from homology"/>
<keyword evidence="8" id="KW-1185">Reference proteome</keyword>
<dbReference type="InterPro" id="IPR038340">
    <property type="entry name" value="MRP-L47_sf"/>
</dbReference>
<sequence>MCSKIINLTQLSASFSRLSVTQLPNIYKNSIPAASNSRIISRNISSTPAKCGIMEFFDDEKNWGANEVRSGRSWKKEELRLKSNSDLHKLWFVLLKERNMLLTMEQNAKDEMKLFPSPERLDKVEDSMDNLEAIVRERNVAYHQLETGETGERPGKVRTGPFGIKYYHKMCQYLIPKHMNRKYREKYPEFIPDKDVEDFLLKYREKLYLTKRKQKTRDFNHVVGLLRRFPNIDMAALKEQYPDVDIEKAKASRKCRGHFVPT</sequence>
<comment type="subcellular location">
    <subcellularLocation>
        <location evidence="1">Mitochondrion</location>
    </subcellularLocation>
</comment>